<organism evidence="9 10">
    <name type="scientific">Alkalimonas cellulosilytica</name>
    <dbReference type="NCBI Taxonomy" id="3058395"/>
    <lineage>
        <taxon>Bacteria</taxon>
        <taxon>Pseudomonadati</taxon>
        <taxon>Pseudomonadota</taxon>
        <taxon>Gammaproteobacteria</taxon>
        <taxon>Alkalimonas</taxon>
    </lineage>
</organism>
<accession>A0ABU7J478</accession>
<keyword evidence="5" id="KW-0175">Coiled coil</keyword>
<evidence type="ECO:0000256" key="6">
    <source>
        <dbReference type="SAM" id="Phobius"/>
    </source>
</evidence>
<evidence type="ECO:0000259" key="8">
    <source>
        <dbReference type="PROSITE" id="PS50885"/>
    </source>
</evidence>
<comment type="caution">
    <text evidence="9">The sequence shown here is derived from an EMBL/GenBank/DDBJ whole genome shotgun (WGS) entry which is preliminary data.</text>
</comment>
<evidence type="ECO:0000259" key="7">
    <source>
        <dbReference type="PROSITE" id="PS50111"/>
    </source>
</evidence>
<dbReference type="SMART" id="SM00283">
    <property type="entry name" value="MA"/>
    <property type="match status" value="1"/>
</dbReference>
<evidence type="ECO:0000256" key="2">
    <source>
        <dbReference type="ARBA" id="ARBA00023224"/>
    </source>
</evidence>
<dbReference type="RefSeq" id="WP_330128302.1">
    <property type="nucleotide sequence ID" value="NZ_JAUHLI010000005.1"/>
</dbReference>
<evidence type="ECO:0000256" key="1">
    <source>
        <dbReference type="ARBA" id="ARBA00004370"/>
    </source>
</evidence>
<gene>
    <name evidence="9" type="ORF">QWY20_06955</name>
</gene>
<dbReference type="InterPro" id="IPR004090">
    <property type="entry name" value="Chemotax_Me-accpt_rcpt"/>
</dbReference>
<dbReference type="SUPFAM" id="SSF58104">
    <property type="entry name" value="Methyl-accepting chemotaxis protein (MCP) signaling domain"/>
    <property type="match status" value="1"/>
</dbReference>
<keyword evidence="6" id="KW-1133">Transmembrane helix</keyword>
<dbReference type="InterPro" id="IPR004089">
    <property type="entry name" value="MCPsignal_dom"/>
</dbReference>
<evidence type="ECO:0000256" key="5">
    <source>
        <dbReference type="SAM" id="Coils"/>
    </source>
</evidence>
<feature type="transmembrane region" description="Helical" evidence="6">
    <location>
        <begin position="182"/>
        <end position="205"/>
    </location>
</feature>
<dbReference type="InterPro" id="IPR003660">
    <property type="entry name" value="HAMP_dom"/>
</dbReference>
<evidence type="ECO:0000313" key="9">
    <source>
        <dbReference type="EMBL" id="MEE2001189.1"/>
    </source>
</evidence>
<keyword evidence="6" id="KW-0472">Membrane</keyword>
<evidence type="ECO:0000256" key="3">
    <source>
        <dbReference type="ARBA" id="ARBA00029447"/>
    </source>
</evidence>
<keyword evidence="10" id="KW-1185">Reference proteome</keyword>
<reference evidence="9 10" key="1">
    <citation type="submission" date="2023-07" db="EMBL/GenBank/DDBJ databases">
        <title>Alkalimonas sp., MEB108 novel, alkaliphilic bacterium isolated from Lonar Lake, India.</title>
        <authorList>
            <person name="Joshi A."/>
            <person name="Thite S."/>
        </authorList>
    </citation>
    <scope>NUCLEOTIDE SEQUENCE [LARGE SCALE GENOMIC DNA]</scope>
    <source>
        <strain evidence="9 10">MEB108</strain>
    </source>
</reference>
<feature type="non-terminal residue" evidence="9">
    <location>
        <position position="1"/>
    </location>
</feature>
<comment type="subcellular location">
    <subcellularLocation>
        <location evidence="1">Membrane</location>
    </subcellularLocation>
</comment>
<dbReference type="PROSITE" id="PS50111">
    <property type="entry name" value="CHEMOTAXIS_TRANSDUC_2"/>
    <property type="match status" value="1"/>
</dbReference>
<evidence type="ECO:0000313" key="10">
    <source>
        <dbReference type="Proteomes" id="UP001336314"/>
    </source>
</evidence>
<keyword evidence="2 4" id="KW-0807">Transducer</keyword>
<feature type="domain" description="HAMP" evidence="8">
    <location>
        <begin position="206"/>
        <end position="259"/>
    </location>
</feature>
<keyword evidence="6" id="KW-0812">Transmembrane</keyword>
<dbReference type="EMBL" id="JAUHLI010000005">
    <property type="protein sequence ID" value="MEE2001189.1"/>
    <property type="molecule type" value="Genomic_DNA"/>
</dbReference>
<feature type="domain" description="Methyl-accepting transducer" evidence="7">
    <location>
        <begin position="264"/>
        <end position="500"/>
    </location>
</feature>
<evidence type="ECO:0000256" key="4">
    <source>
        <dbReference type="PROSITE-ProRule" id="PRU00284"/>
    </source>
</evidence>
<comment type="similarity">
    <text evidence="3">Belongs to the methyl-accepting chemotaxis (MCP) protein family.</text>
</comment>
<dbReference type="PANTHER" id="PTHR32089:SF70">
    <property type="entry name" value="ENERGY TAXIS MODULATING METHYL ACCEPTING SENSORY TRANSDUCER"/>
    <property type="match status" value="1"/>
</dbReference>
<proteinExistence type="inferred from homology"/>
<feature type="coiled-coil region" evidence="5">
    <location>
        <begin position="279"/>
        <end position="327"/>
    </location>
</feature>
<feature type="coiled-coil region" evidence="5">
    <location>
        <begin position="408"/>
        <end position="446"/>
    </location>
</feature>
<name>A0ABU7J478_9GAMM</name>
<dbReference type="PROSITE" id="PS50885">
    <property type="entry name" value="HAMP"/>
    <property type="match status" value="1"/>
</dbReference>
<dbReference type="Pfam" id="PF00015">
    <property type="entry name" value="MCPsignal"/>
    <property type="match status" value="1"/>
</dbReference>
<sequence length="535" mass="58482">EEFKKNPPVKTGGYLCIRDSFMGGPVYHPVHSPERAVGFLIAQIPAQIYTSIMTGGQAWETIGLGQTGEAYLVDQHGLLLTELRPMLQQDQKLLSGMAAQGLDISRMQRLGRTAGILQLTEMQAVQRALNGEQGIDLAEDYLGQSQLMSWQPMLLDEQRFALLTQQAPAESFGAMAQLTRNIWLSVLLAVLILGALSALIVSFWARYLAEPLVKLSQMILYSAKERDLQQRFTALRQDETGDISRALNQLFSNFANLITQLKDSASHTASSATQNVQISLESQQQASQQRVELEDLQRQSEQMMQALAEMTKQMMHAAEQAQQSDEQAGQGAEEVANMSQQMQALAEQVAMSGSNMQDLQQAADAIVSVLDTIKGVAEQTNLLALNAAIEAARAGEHGRGFAVVADEVRRLSANTQEATAEIQQMIDRLRRTVTEAAEALSQEQQSAEACMAGAAAAEQSLHQIRAGISQIRQSTALVADEAQAQNTVTERISRQLAQIQQAALQTETAMQQLAQTAESQEQAAIAMQQAAEQFR</sequence>
<dbReference type="PRINTS" id="PR00260">
    <property type="entry name" value="CHEMTRNSDUCR"/>
</dbReference>
<protein>
    <submittedName>
        <fullName evidence="9">Methyl-accepting chemotaxis protein</fullName>
    </submittedName>
</protein>
<dbReference type="PANTHER" id="PTHR32089">
    <property type="entry name" value="METHYL-ACCEPTING CHEMOTAXIS PROTEIN MCPB"/>
    <property type="match status" value="1"/>
</dbReference>
<dbReference type="Proteomes" id="UP001336314">
    <property type="component" value="Unassembled WGS sequence"/>
</dbReference>
<dbReference type="Gene3D" id="1.10.287.950">
    <property type="entry name" value="Methyl-accepting chemotaxis protein"/>
    <property type="match status" value="1"/>
</dbReference>